<reference evidence="6" key="1">
    <citation type="submission" date="2021-02" db="EMBL/GenBank/DDBJ databases">
        <authorList>
            <person name="Dougan E. K."/>
            <person name="Rhodes N."/>
            <person name="Thang M."/>
            <person name="Chan C."/>
        </authorList>
    </citation>
    <scope>NUCLEOTIDE SEQUENCE</scope>
</reference>
<gene>
    <name evidence="6" type="ORF">PGLA1383_LOCUS35121</name>
</gene>
<feature type="non-terminal residue" evidence="6">
    <location>
        <position position="549"/>
    </location>
</feature>
<organism evidence="6 7">
    <name type="scientific">Polarella glacialis</name>
    <name type="common">Dinoflagellate</name>
    <dbReference type="NCBI Taxonomy" id="89957"/>
    <lineage>
        <taxon>Eukaryota</taxon>
        <taxon>Sar</taxon>
        <taxon>Alveolata</taxon>
        <taxon>Dinophyceae</taxon>
        <taxon>Suessiales</taxon>
        <taxon>Suessiaceae</taxon>
        <taxon>Polarella</taxon>
    </lineage>
</organism>
<evidence type="ECO:0000313" key="7">
    <source>
        <dbReference type="Proteomes" id="UP000654075"/>
    </source>
</evidence>
<keyword evidence="3" id="KW-0274">FAD</keyword>
<dbReference type="SUPFAM" id="SSF51905">
    <property type="entry name" value="FAD/NAD(P)-binding domain"/>
    <property type="match status" value="2"/>
</dbReference>
<sequence>EGLKHTLSSSFDLSSDLVMVHTSATPTVDAISNVHPGSDEGGNIPVSEVHLAEQIANYKDVQSVAIVGAGVAGLQAARLLSQAGKHCVLFEASDNVGGVWRDNYADFGLQVPRELYEFPGFPWPEGKQGEFPSGPEVQNYIEQYAKTHDLRKLIKFKTKVRGLTRRGVDKRGWTITYEDLDGSNDVKTMHADFCIVATGMYSSEHPGPILPLAENHVSFKGDIRHSSAFTDRKAAAGKHVLVVGGGKSAIDCAVAAAKEGKTCTLVTREMHWPVPRHLLNLVPFKWGTYSRFGSFMLDAHHEQTPVGQCFHGALVPVKRAWWRVVEVMFRGQFRLPSDMVPAIRIEHDLFNGGQVLSYEFRDMLQNGQIKLVVGEIDRFHETGAVLKDGTDLACEMVIYGTGFRKNYDIFEKTLLEDGSLDMEKDGLYLYRNIIPPKLPNLAFIGSEVSTFNNILSQGLQMVWLARILTGQLVLPRVDAMEESLARDKTWKRSWMPASKVRASTWQLHMMKYHDTLLRDMGENHLRKGFNVFAEVLAPYNARDYAELFQ</sequence>
<proteinExistence type="inferred from homology"/>
<keyword evidence="4" id="KW-0521">NADP</keyword>
<evidence type="ECO:0000256" key="5">
    <source>
        <dbReference type="ARBA" id="ARBA00023002"/>
    </source>
</evidence>
<dbReference type="Gene3D" id="3.50.50.60">
    <property type="entry name" value="FAD/NAD(P)-binding domain"/>
    <property type="match status" value="1"/>
</dbReference>
<protein>
    <submittedName>
        <fullName evidence="6">Uncharacterized protein</fullName>
    </submittedName>
</protein>
<keyword evidence="5" id="KW-0560">Oxidoreductase</keyword>
<dbReference type="PRINTS" id="PR00368">
    <property type="entry name" value="FADPNR"/>
</dbReference>
<dbReference type="AlphaFoldDB" id="A0A813FTY8"/>
<keyword evidence="2" id="KW-0285">Flavoprotein</keyword>
<comment type="similarity">
    <text evidence="1">Belongs to the FMO family.</text>
</comment>
<dbReference type="OMA" id="PEWPKGP"/>
<dbReference type="InterPro" id="IPR050346">
    <property type="entry name" value="FMO-like"/>
</dbReference>
<dbReference type="InterPro" id="IPR036188">
    <property type="entry name" value="FAD/NAD-bd_sf"/>
</dbReference>
<dbReference type="GO" id="GO:0050660">
    <property type="term" value="F:flavin adenine dinucleotide binding"/>
    <property type="evidence" value="ECO:0007669"/>
    <property type="project" value="InterPro"/>
</dbReference>
<dbReference type="PIRSF" id="PIRSF000332">
    <property type="entry name" value="FMO"/>
    <property type="match status" value="1"/>
</dbReference>
<evidence type="ECO:0000256" key="2">
    <source>
        <dbReference type="ARBA" id="ARBA00022630"/>
    </source>
</evidence>
<dbReference type="OrthoDB" id="66881at2759"/>
<dbReference type="Pfam" id="PF00743">
    <property type="entry name" value="FMO-like"/>
    <property type="match status" value="1"/>
</dbReference>
<dbReference type="PANTHER" id="PTHR23023">
    <property type="entry name" value="DIMETHYLANILINE MONOOXYGENASE"/>
    <property type="match status" value="1"/>
</dbReference>
<dbReference type="InterPro" id="IPR000960">
    <property type="entry name" value="Flavin_mOase"/>
</dbReference>
<dbReference type="GO" id="GO:0004499">
    <property type="term" value="F:N,N-dimethylaniline monooxygenase activity"/>
    <property type="evidence" value="ECO:0007669"/>
    <property type="project" value="InterPro"/>
</dbReference>
<dbReference type="InterPro" id="IPR020946">
    <property type="entry name" value="Flavin_mOase-like"/>
</dbReference>
<dbReference type="Proteomes" id="UP000654075">
    <property type="component" value="Unassembled WGS sequence"/>
</dbReference>
<comment type="caution">
    <text evidence="6">The sequence shown here is derived from an EMBL/GenBank/DDBJ whole genome shotgun (WGS) entry which is preliminary data.</text>
</comment>
<evidence type="ECO:0000256" key="4">
    <source>
        <dbReference type="ARBA" id="ARBA00022857"/>
    </source>
</evidence>
<evidence type="ECO:0000256" key="1">
    <source>
        <dbReference type="ARBA" id="ARBA00009183"/>
    </source>
</evidence>
<dbReference type="EMBL" id="CAJNNV010026160">
    <property type="protein sequence ID" value="CAE8617458.1"/>
    <property type="molecule type" value="Genomic_DNA"/>
</dbReference>
<evidence type="ECO:0000256" key="3">
    <source>
        <dbReference type="ARBA" id="ARBA00022827"/>
    </source>
</evidence>
<dbReference type="GO" id="GO:0050661">
    <property type="term" value="F:NADP binding"/>
    <property type="evidence" value="ECO:0007669"/>
    <property type="project" value="InterPro"/>
</dbReference>
<evidence type="ECO:0000313" key="6">
    <source>
        <dbReference type="EMBL" id="CAE8617458.1"/>
    </source>
</evidence>
<name>A0A813FTY8_POLGL</name>
<accession>A0A813FTY8</accession>
<dbReference type="PRINTS" id="PR00411">
    <property type="entry name" value="PNDRDTASEI"/>
</dbReference>
<keyword evidence="7" id="KW-1185">Reference proteome</keyword>